<dbReference type="InterPro" id="IPR037523">
    <property type="entry name" value="VOC_core"/>
</dbReference>
<dbReference type="PANTHER" id="PTHR33993">
    <property type="entry name" value="GLYOXALASE-RELATED"/>
    <property type="match status" value="1"/>
</dbReference>
<dbReference type="Pfam" id="PF18029">
    <property type="entry name" value="Glyoxalase_6"/>
    <property type="match status" value="1"/>
</dbReference>
<sequence length="264" mass="28636">MASLPRGRGHPRRAPDVVRGRTQTVTPESARSALNEFCWMDLKTRDIPGTAAFFSTVLGWKFAVDEDDWRRATKIYVDGHQLGGVSDLGNPVYPPGTPAHIAYYLAVDDVDRRTEAATANGAQLVLAPFDAGDQGRMATLIDPVGAPFSLWQASEFSGWAIPPHSHGMPHSMVLACEHPDRARQFYGEMLGTALDRADFITAYGPEASAPQWELVIAVDDLERVAARARDHGQQSLTGGEHTGPGVLRLSSPEGLSFPLRLLAP</sequence>
<evidence type="ECO:0000313" key="4">
    <source>
        <dbReference type="Proteomes" id="UP000472335"/>
    </source>
</evidence>
<organism evidence="3 4">
    <name type="scientific">Streptomyces scabichelini</name>
    <dbReference type="NCBI Taxonomy" id="2711217"/>
    <lineage>
        <taxon>Bacteria</taxon>
        <taxon>Bacillati</taxon>
        <taxon>Actinomycetota</taxon>
        <taxon>Actinomycetes</taxon>
        <taxon>Kitasatosporales</taxon>
        <taxon>Streptomycetaceae</taxon>
        <taxon>Streptomyces</taxon>
    </lineage>
</organism>
<evidence type="ECO:0000313" key="3">
    <source>
        <dbReference type="EMBL" id="NGO10597.1"/>
    </source>
</evidence>
<dbReference type="EMBL" id="JAAKZY010000079">
    <property type="protein sequence ID" value="NGO10597.1"/>
    <property type="molecule type" value="Genomic_DNA"/>
</dbReference>
<dbReference type="InterPro" id="IPR041581">
    <property type="entry name" value="Glyoxalase_6"/>
</dbReference>
<evidence type="ECO:0000256" key="1">
    <source>
        <dbReference type="SAM" id="MobiDB-lite"/>
    </source>
</evidence>
<dbReference type="SUPFAM" id="SSF54593">
    <property type="entry name" value="Glyoxalase/Bleomycin resistance protein/Dihydroxybiphenyl dioxygenase"/>
    <property type="match status" value="1"/>
</dbReference>
<evidence type="ECO:0000259" key="2">
    <source>
        <dbReference type="PROSITE" id="PS51819"/>
    </source>
</evidence>
<protein>
    <submittedName>
        <fullName evidence="3">VOC family protein</fullName>
    </submittedName>
</protein>
<reference evidence="3 4" key="1">
    <citation type="submission" date="2020-02" db="EMBL/GenBank/DDBJ databases">
        <title>Whole-genome analyses of novel actinobacteria.</title>
        <authorList>
            <person name="Sahin N."/>
            <person name="Gencbay T."/>
        </authorList>
    </citation>
    <scope>NUCLEOTIDE SEQUENCE [LARGE SCALE GENOMIC DNA]</scope>
    <source>
        <strain evidence="3 4">HC44</strain>
    </source>
</reference>
<feature type="region of interest" description="Disordered" evidence="1">
    <location>
        <begin position="229"/>
        <end position="250"/>
    </location>
</feature>
<dbReference type="PROSITE" id="PS51819">
    <property type="entry name" value="VOC"/>
    <property type="match status" value="1"/>
</dbReference>
<dbReference type="InterPro" id="IPR052164">
    <property type="entry name" value="Anthracycline_SecMetBiosynth"/>
</dbReference>
<feature type="region of interest" description="Disordered" evidence="1">
    <location>
        <begin position="1"/>
        <end position="26"/>
    </location>
</feature>
<gene>
    <name evidence="3" type="ORF">G5C60_24125</name>
</gene>
<keyword evidence="4" id="KW-1185">Reference proteome</keyword>
<feature type="domain" description="VOC" evidence="2">
    <location>
        <begin position="36"/>
        <end position="153"/>
    </location>
</feature>
<dbReference type="InterPro" id="IPR029068">
    <property type="entry name" value="Glyas_Bleomycin-R_OHBP_Dase"/>
</dbReference>
<dbReference type="Proteomes" id="UP000472335">
    <property type="component" value="Unassembled WGS sequence"/>
</dbReference>
<proteinExistence type="predicted"/>
<dbReference type="Gene3D" id="3.10.180.10">
    <property type="entry name" value="2,3-Dihydroxybiphenyl 1,2-Dioxygenase, domain 1"/>
    <property type="match status" value="2"/>
</dbReference>
<name>A0A6G4V9V4_9ACTN</name>
<comment type="caution">
    <text evidence="3">The sequence shown here is derived from an EMBL/GenBank/DDBJ whole genome shotgun (WGS) entry which is preliminary data.</text>
</comment>
<accession>A0A6G4V9V4</accession>
<dbReference type="AlphaFoldDB" id="A0A6G4V9V4"/>
<dbReference type="PANTHER" id="PTHR33993:SF14">
    <property type="entry name" value="GB|AAF24581.1"/>
    <property type="match status" value="1"/>
</dbReference>
<dbReference type="CDD" id="cd07247">
    <property type="entry name" value="SgaA_N_like"/>
    <property type="match status" value="1"/>
</dbReference>